<keyword evidence="11" id="KW-1185">Reference proteome</keyword>
<reference evidence="11" key="1">
    <citation type="submission" date="2015-02" db="EMBL/GenBank/DDBJ databases">
        <title>Genome sequencing for Strongylocentrotus purpuratus.</title>
        <authorList>
            <person name="Murali S."/>
            <person name="Liu Y."/>
            <person name="Vee V."/>
            <person name="English A."/>
            <person name="Wang M."/>
            <person name="Skinner E."/>
            <person name="Han Y."/>
            <person name="Muzny D.M."/>
            <person name="Worley K.C."/>
            <person name="Gibbs R.A."/>
        </authorList>
    </citation>
    <scope>NUCLEOTIDE SEQUENCE</scope>
</reference>
<dbReference type="InterPro" id="IPR005341">
    <property type="entry name" value="Tim16"/>
</dbReference>
<evidence type="ECO:0000256" key="6">
    <source>
        <dbReference type="ARBA" id="ARBA00023010"/>
    </source>
</evidence>
<dbReference type="InParanoid" id="A0A7M7HIV8"/>
<feature type="region of interest" description="Disordered" evidence="9">
    <location>
        <begin position="160"/>
        <end position="190"/>
    </location>
</feature>
<dbReference type="Gene3D" id="1.10.287.110">
    <property type="entry name" value="DnaJ domain"/>
    <property type="match status" value="1"/>
</dbReference>
<evidence type="ECO:0000313" key="10">
    <source>
        <dbReference type="EnsemblMetazoa" id="XP_011681071"/>
    </source>
</evidence>
<proteinExistence type="inferred from homology"/>
<dbReference type="PANTHER" id="PTHR12388:SF0">
    <property type="entry name" value="MITOCHONDRIAL IMPORT INNER MEMBRANE TRANSLOCASE SUBUNIT TIM16"/>
    <property type="match status" value="1"/>
</dbReference>
<reference evidence="10" key="2">
    <citation type="submission" date="2021-01" db="UniProtKB">
        <authorList>
            <consortium name="EnsemblMetazoa"/>
        </authorList>
    </citation>
    <scope>IDENTIFICATION</scope>
</reference>
<dbReference type="KEGG" id="spu:593882"/>
<dbReference type="EnsemblMetazoa" id="XM_011682769">
    <property type="protein sequence ID" value="XP_011681071"/>
    <property type="gene ID" value="LOC593882"/>
</dbReference>
<dbReference type="GeneID" id="593882"/>
<keyword evidence="8" id="KW-0472">Membrane</keyword>
<comment type="subcellular location">
    <subcellularLocation>
        <location evidence="1">Mitochondrion inner membrane</location>
        <topology evidence="1">Peripheral membrane protein</topology>
    </subcellularLocation>
</comment>
<dbReference type="Pfam" id="PF03656">
    <property type="entry name" value="Pam16"/>
    <property type="match status" value="1"/>
</dbReference>
<dbReference type="OMA" id="AKYLIQI"/>
<evidence type="ECO:0000313" key="11">
    <source>
        <dbReference type="Proteomes" id="UP000007110"/>
    </source>
</evidence>
<dbReference type="Proteomes" id="UP000007110">
    <property type="component" value="Unassembled WGS sequence"/>
</dbReference>
<dbReference type="GO" id="GO:0005744">
    <property type="term" value="C:TIM23 mitochondrial import inner membrane translocase complex"/>
    <property type="evidence" value="ECO:0000318"/>
    <property type="project" value="GO_Central"/>
</dbReference>
<sequence length="190" mass="20633">MCATCITSSPVCDNDWAYVTLVFFLPKKHFLAYQGSEGYCIYTYIKMAAKYLAQIIVIGGQVVARAFTKALRQEIQASQQAAKRAGGGKQGAKTAAADNLTGITLEEAQKILNVKGLGDKEAILKNYEHLFNVNEKSKGGSLYIQSKVLRAKERIDHELQAAAEAQNRKTIPSDSAGSSSQSSHEQKADS</sequence>
<evidence type="ECO:0000256" key="2">
    <source>
        <dbReference type="ARBA" id="ARBA00008817"/>
    </source>
</evidence>
<evidence type="ECO:0000256" key="1">
    <source>
        <dbReference type="ARBA" id="ARBA00004637"/>
    </source>
</evidence>
<name>A0A7M7HIV8_STRPU</name>
<dbReference type="RefSeq" id="XP_011681071.2">
    <property type="nucleotide sequence ID" value="XM_011682769.2"/>
</dbReference>
<feature type="compositionally biased region" description="Low complexity" evidence="9">
    <location>
        <begin position="173"/>
        <end position="183"/>
    </location>
</feature>
<keyword evidence="3" id="KW-0813">Transport</keyword>
<dbReference type="InterPro" id="IPR036869">
    <property type="entry name" value="J_dom_sf"/>
</dbReference>
<evidence type="ECO:0000256" key="5">
    <source>
        <dbReference type="ARBA" id="ARBA00022927"/>
    </source>
</evidence>
<organism evidence="10 11">
    <name type="scientific">Strongylocentrotus purpuratus</name>
    <name type="common">Purple sea urchin</name>
    <dbReference type="NCBI Taxonomy" id="7668"/>
    <lineage>
        <taxon>Eukaryota</taxon>
        <taxon>Metazoa</taxon>
        <taxon>Echinodermata</taxon>
        <taxon>Eleutherozoa</taxon>
        <taxon>Echinozoa</taxon>
        <taxon>Echinoidea</taxon>
        <taxon>Euechinoidea</taxon>
        <taxon>Echinacea</taxon>
        <taxon>Camarodonta</taxon>
        <taxon>Echinidea</taxon>
        <taxon>Strongylocentrotidae</taxon>
        <taxon>Strongylocentrotus</taxon>
    </lineage>
</organism>
<keyword evidence="6" id="KW-0811">Translocation</keyword>
<evidence type="ECO:0000256" key="9">
    <source>
        <dbReference type="SAM" id="MobiDB-lite"/>
    </source>
</evidence>
<keyword evidence="5" id="KW-0653">Protein transport</keyword>
<dbReference type="AlphaFoldDB" id="A0A7M7HIV8"/>
<dbReference type="FunFam" id="1.10.287.110:FF:000006">
    <property type="entry name" value="Import inner membrane translocase subunit TIM16"/>
    <property type="match status" value="1"/>
</dbReference>
<dbReference type="PANTHER" id="PTHR12388">
    <property type="entry name" value="MITOCHONDRIA ASSOCIATED GRANULOCYTE MACROPHAGE CSF SIGNALING MOLECULE"/>
    <property type="match status" value="1"/>
</dbReference>
<protein>
    <submittedName>
        <fullName evidence="10">Uncharacterized protein</fullName>
    </submittedName>
</protein>
<evidence type="ECO:0000256" key="8">
    <source>
        <dbReference type="ARBA" id="ARBA00023136"/>
    </source>
</evidence>
<dbReference type="GO" id="GO:0030150">
    <property type="term" value="P:protein import into mitochondrial matrix"/>
    <property type="evidence" value="ECO:0000318"/>
    <property type="project" value="GO_Central"/>
</dbReference>
<comment type="similarity">
    <text evidence="2">Belongs to the TIM16/PAM16 family.</text>
</comment>
<keyword evidence="7" id="KW-0496">Mitochondrion</keyword>
<keyword evidence="4" id="KW-0999">Mitochondrion inner membrane</keyword>
<evidence type="ECO:0000256" key="4">
    <source>
        <dbReference type="ARBA" id="ARBA00022792"/>
    </source>
</evidence>
<dbReference type="OrthoDB" id="10262892at2759"/>
<dbReference type="FunCoup" id="A0A7M7HIV8">
    <property type="interactions" value="1138"/>
</dbReference>
<evidence type="ECO:0000256" key="7">
    <source>
        <dbReference type="ARBA" id="ARBA00023128"/>
    </source>
</evidence>
<evidence type="ECO:0000256" key="3">
    <source>
        <dbReference type="ARBA" id="ARBA00022448"/>
    </source>
</evidence>
<accession>A0A7M7HIV8</accession>